<dbReference type="AlphaFoldDB" id="A0AA39UFQ5"/>
<reference evidence="1" key="1">
    <citation type="submission" date="2023-06" db="EMBL/GenBank/DDBJ databases">
        <authorList>
            <consortium name="Lawrence Berkeley National Laboratory"/>
            <person name="Ahrendt S."/>
            <person name="Sahu N."/>
            <person name="Indic B."/>
            <person name="Wong-Bajracharya J."/>
            <person name="Merenyi Z."/>
            <person name="Ke H.-M."/>
            <person name="Monk M."/>
            <person name="Kocsube S."/>
            <person name="Drula E."/>
            <person name="Lipzen A."/>
            <person name="Balint B."/>
            <person name="Henrissat B."/>
            <person name="Andreopoulos B."/>
            <person name="Martin F.M."/>
            <person name="Harder C.B."/>
            <person name="Rigling D."/>
            <person name="Ford K.L."/>
            <person name="Foster G.D."/>
            <person name="Pangilinan J."/>
            <person name="Papanicolaou A."/>
            <person name="Barry K."/>
            <person name="LaButti K."/>
            <person name="Viragh M."/>
            <person name="Koriabine M."/>
            <person name="Yan M."/>
            <person name="Riley R."/>
            <person name="Champramary S."/>
            <person name="Plett K.L."/>
            <person name="Tsai I.J."/>
            <person name="Slot J."/>
            <person name="Sipos G."/>
            <person name="Plett J."/>
            <person name="Nagy L.G."/>
            <person name="Grigoriev I.V."/>
        </authorList>
    </citation>
    <scope>NUCLEOTIDE SEQUENCE</scope>
    <source>
        <strain evidence="1">ICMP 16352</strain>
    </source>
</reference>
<accession>A0AA39UFQ5</accession>
<dbReference type="Proteomes" id="UP001175227">
    <property type="component" value="Unassembled WGS sequence"/>
</dbReference>
<comment type="caution">
    <text evidence="1">The sequence shown here is derived from an EMBL/GenBank/DDBJ whole genome shotgun (WGS) entry which is preliminary data.</text>
</comment>
<dbReference type="EMBL" id="JAUEPR010000018">
    <property type="protein sequence ID" value="KAK0476970.1"/>
    <property type="molecule type" value="Genomic_DNA"/>
</dbReference>
<evidence type="ECO:0000313" key="2">
    <source>
        <dbReference type="Proteomes" id="UP001175227"/>
    </source>
</evidence>
<keyword evidence="2" id="KW-1185">Reference proteome</keyword>
<name>A0AA39UFQ5_9AGAR</name>
<evidence type="ECO:0000313" key="1">
    <source>
        <dbReference type="EMBL" id="KAK0476970.1"/>
    </source>
</evidence>
<evidence type="ECO:0008006" key="3">
    <source>
        <dbReference type="Google" id="ProtNLM"/>
    </source>
</evidence>
<dbReference type="PROSITE" id="PS51257">
    <property type="entry name" value="PROKAR_LIPOPROTEIN"/>
    <property type="match status" value="1"/>
</dbReference>
<protein>
    <recommendedName>
        <fullName evidence="3">Heterokaryon incompatibility domain-containing protein</fullName>
    </recommendedName>
</protein>
<gene>
    <name evidence="1" type="ORF">IW261DRAFT_1487920</name>
</gene>
<sequence length="362" mass="39857">MDECSRKNFSTPINGHEWPMPVPVSITGCGQLDHIRIEMLNLGAEYVWLDVLCLRQKGGPMEELRVEEWKVDVPTIGSVYAAADKVVCYLTGLGLVSAFESGPSELRPVCPVRDWFKRAWTLQEITEHMIITGCIGDEVDKVAGMAYLLHSDSIPAYYGTQSEEDAWSSLVDVAAHQCQWDLLFLYPKPGDGTKAWRPSWKQAMSENLPLRKQDLNLQIGCWDQDGKTDANAYYNGYSIQSAVVQGLSEGRHSEVTHEGQPSEGTPIFRAGLLVVKDDIGTNCTFEITASHQYPIPNGSYTLLGSTTKTSSIYWVVGHSSGNGKLRKVSVVQMNVEGISAVSLMISLVSRSIATRAPITLLA</sequence>
<organism evidence="1 2">
    <name type="scientific">Armillaria novae-zelandiae</name>
    <dbReference type="NCBI Taxonomy" id="153914"/>
    <lineage>
        <taxon>Eukaryota</taxon>
        <taxon>Fungi</taxon>
        <taxon>Dikarya</taxon>
        <taxon>Basidiomycota</taxon>
        <taxon>Agaricomycotina</taxon>
        <taxon>Agaricomycetes</taxon>
        <taxon>Agaricomycetidae</taxon>
        <taxon>Agaricales</taxon>
        <taxon>Marasmiineae</taxon>
        <taxon>Physalacriaceae</taxon>
        <taxon>Armillaria</taxon>
    </lineage>
</organism>
<proteinExistence type="predicted"/>